<dbReference type="EMBL" id="JAINUF010000005">
    <property type="protein sequence ID" value="KAJ8359453.1"/>
    <property type="molecule type" value="Genomic_DNA"/>
</dbReference>
<evidence type="ECO:0000313" key="3">
    <source>
        <dbReference type="Proteomes" id="UP001152622"/>
    </source>
</evidence>
<organism evidence="2 3">
    <name type="scientific">Synaphobranchus kaupii</name>
    <name type="common">Kaup's arrowtooth eel</name>
    <dbReference type="NCBI Taxonomy" id="118154"/>
    <lineage>
        <taxon>Eukaryota</taxon>
        <taxon>Metazoa</taxon>
        <taxon>Chordata</taxon>
        <taxon>Craniata</taxon>
        <taxon>Vertebrata</taxon>
        <taxon>Euteleostomi</taxon>
        <taxon>Actinopterygii</taxon>
        <taxon>Neopterygii</taxon>
        <taxon>Teleostei</taxon>
        <taxon>Anguilliformes</taxon>
        <taxon>Synaphobranchidae</taxon>
        <taxon>Synaphobranchus</taxon>
    </lineage>
</organism>
<protein>
    <recommendedName>
        <fullName evidence="4">AT-rich interactive domain-containing protein 5A</fullName>
    </recommendedName>
</protein>
<evidence type="ECO:0000313" key="2">
    <source>
        <dbReference type="EMBL" id="KAJ8359453.1"/>
    </source>
</evidence>
<sequence>MSAATGNRQAFNQNQEDSPPSRFFSGIQRLILPYERYIKGEEDKPLPLVKPRRQELVVQEVDGTAKATAGKRPKVTQDHKAPGEMDTFPKSPDLSLQVSASKEESAEPADQAEEERKREDEDEEELQLTVKEETVCGDPAEEKAQPCELSAEYDATERLSGVPADPQGYPKSQGRTIPDEDPAAEFHHSLAGQNRGVDVPESFCSVGKADPPAAKETETHVGLVLPNPKQNPPQATADEEESYFSYKTLAPPGGNAGIMSPLAKKKLLSQVSGCASPNSYSFAHANHNGQNPQAPGAAVSRPSVIQHAQSFKALENRKQEVTSELYQWAPGQPSHAVGPYPAEKQMGHPSHGPSFPNFYSTHPLLSLYRPGEPCLSREASFIRNGGTGLCFTPNMHPDRTGSGYRPPLIEETSPPCGEMPSDDQPTDLSLPKSFPHTPSSIRHGHCGLAHPAHHRDSASPLLQASSLAYHPKACRVPPMTVSAPRKPLDPLPLLQAPGKDAVLGRHSAGPARCGPQSVGAARPLRRSLEELERGPPEKKIRAVTPMHPVRARTPNPEAEEKLGDSFAEGLKYPLRTPFFPPLYPGVQETCDRLGASAGAGAGYPHPLQCLKSQAVVSPFLPPFALHSLMVQRQLLASAAAPHLYRHPGRASYGDLLHHGLFPMSALNPPARLQPLPAPLSAPQHQTLIAPQH</sequence>
<reference evidence="2" key="1">
    <citation type="journal article" date="2023" name="Science">
        <title>Genome structures resolve the early diversification of teleost fishes.</title>
        <authorList>
            <person name="Parey E."/>
            <person name="Louis A."/>
            <person name="Montfort J."/>
            <person name="Bouchez O."/>
            <person name="Roques C."/>
            <person name="Iampietro C."/>
            <person name="Lluch J."/>
            <person name="Castinel A."/>
            <person name="Donnadieu C."/>
            <person name="Desvignes T."/>
            <person name="Floi Bucao C."/>
            <person name="Jouanno E."/>
            <person name="Wen M."/>
            <person name="Mejri S."/>
            <person name="Dirks R."/>
            <person name="Jansen H."/>
            <person name="Henkel C."/>
            <person name="Chen W.J."/>
            <person name="Zahm M."/>
            <person name="Cabau C."/>
            <person name="Klopp C."/>
            <person name="Thompson A.W."/>
            <person name="Robinson-Rechavi M."/>
            <person name="Braasch I."/>
            <person name="Lecointre G."/>
            <person name="Bobe J."/>
            <person name="Postlethwait J.H."/>
            <person name="Berthelot C."/>
            <person name="Roest Crollius H."/>
            <person name="Guiguen Y."/>
        </authorList>
    </citation>
    <scope>NUCLEOTIDE SEQUENCE</scope>
    <source>
        <strain evidence="2">WJC10195</strain>
    </source>
</reference>
<proteinExistence type="predicted"/>
<evidence type="ECO:0008006" key="4">
    <source>
        <dbReference type="Google" id="ProtNLM"/>
    </source>
</evidence>
<gene>
    <name evidence="2" type="ORF">SKAU_G00159780</name>
</gene>
<keyword evidence="3" id="KW-1185">Reference proteome</keyword>
<dbReference type="AlphaFoldDB" id="A0A9Q1FI98"/>
<feature type="region of interest" description="Disordered" evidence="1">
    <location>
        <begin position="1"/>
        <end position="23"/>
    </location>
</feature>
<feature type="region of interest" description="Disordered" evidence="1">
    <location>
        <begin position="60"/>
        <end position="237"/>
    </location>
</feature>
<name>A0A9Q1FI98_SYNKA</name>
<accession>A0A9Q1FI98</accession>
<dbReference type="Proteomes" id="UP001152622">
    <property type="component" value="Chromosome 5"/>
</dbReference>
<comment type="caution">
    <text evidence="2">The sequence shown here is derived from an EMBL/GenBank/DDBJ whole genome shotgun (WGS) entry which is preliminary data.</text>
</comment>
<dbReference type="OrthoDB" id="1938591at2759"/>
<feature type="compositionally biased region" description="Basic and acidic residues" evidence="1">
    <location>
        <begin position="130"/>
        <end position="145"/>
    </location>
</feature>
<evidence type="ECO:0000256" key="1">
    <source>
        <dbReference type="SAM" id="MobiDB-lite"/>
    </source>
</evidence>
<feature type="compositionally biased region" description="Polar residues" evidence="1">
    <location>
        <begin position="1"/>
        <end position="18"/>
    </location>
</feature>